<keyword evidence="1" id="KW-0378">Hydrolase</keyword>
<evidence type="ECO:0000313" key="2">
    <source>
        <dbReference type="Proteomes" id="UP001183222"/>
    </source>
</evidence>
<keyword evidence="2" id="KW-1185">Reference proteome</keyword>
<accession>A0ABU2KAA7</accession>
<dbReference type="SMART" id="SM00855">
    <property type="entry name" value="PGAM"/>
    <property type="match status" value="1"/>
</dbReference>
<proteinExistence type="predicted"/>
<dbReference type="InterPro" id="IPR050275">
    <property type="entry name" value="PGM_Phosphatase"/>
</dbReference>
<dbReference type="Proteomes" id="UP001183222">
    <property type="component" value="Unassembled WGS sequence"/>
</dbReference>
<dbReference type="EC" id="3.1.3.-" evidence="1"/>
<evidence type="ECO:0000313" key="1">
    <source>
        <dbReference type="EMBL" id="MDT0277103.1"/>
    </source>
</evidence>
<dbReference type="InterPro" id="IPR013078">
    <property type="entry name" value="His_Pase_superF_clade-1"/>
</dbReference>
<dbReference type="GO" id="GO:0016787">
    <property type="term" value="F:hydrolase activity"/>
    <property type="evidence" value="ECO:0007669"/>
    <property type="project" value="UniProtKB-KW"/>
</dbReference>
<gene>
    <name evidence="1" type="ORF">RM425_14430</name>
</gene>
<sequence length="212" mass="22112">MRAARSLTRVVLARHGEAAYETSGSGDSGGSLTALGRSQARALGQELRAEGISTVVCSELSRAVQTAEISAGVLGLPVHVRMGLQEYDVGDERGRPYDPGLFEPLMLAWLRGDLEVGIPGGEDGHQVAGRMLLVLDDLARRHRGATVLVVSHGGAILALLGAIARGRPGLPRDGNDMPGCATYSLQHDAGGWRFAGPASRRGGQDGPGEKTS</sequence>
<reference evidence="2" key="1">
    <citation type="submission" date="2023-07" db="EMBL/GenBank/DDBJ databases">
        <title>30 novel species of actinomycetes from the DSMZ collection.</title>
        <authorList>
            <person name="Nouioui I."/>
        </authorList>
    </citation>
    <scope>NUCLEOTIDE SEQUENCE [LARGE SCALE GENOMIC DNA]</scope>
    <source>
        <strain evidence="2">DSM 46792</strain>
    </source>
</reference>
<dbReference type="RefSeq" id="WP_311345914.1">
    <property type="nucleotide sequence ID" value="NZ_JAVREI010000010.1"/>
</dbReference>
<dbReference type="Pfam" id="PF00300">
    <property type="entry name" value="His_Phos_1"/>
    <property type="match status" value="1"/>
</dbReference>
<name>A0ABU2KAA7_9ACTN</name>
<dbReference type="PANTHER" id="PTHR48100">
    <property type="entry name" value="BROAD-SPECIFICITY PHOSPHATASE YOR283W-RELATED"/>
    <property type="match status" value="1"/>
</dbReference>
<protein>
    <submittedName>
        <fullName evidence="1">Histidine phosphatase family protein</fullName>
        <ecNumber evidence="1">3.1.3.-</ecNumber>
    </submittedName>
</protein>
<organism evidence="1 2">
    <name type="scientific">Blastococcus goldschmidtiae</name>
    <dbReference type="NCBI Taxonomy" id="3075546"/>
    <lineage>
        <taxon>Bacteria</taxon>
        <taxon>Bacillati</taxon>
        <taxon>Actinomycetota</taxon>
        <taxon>Actinomycetes</taxon>
        <taxon>Geodermatophilales</taxon>
        <taxon>Geodermatophilaceae</taxon>
        <taxon>Blastococcus</taxon>
    </lineage>
</organism>
<dbReference type="EMBL" id="JAVREI010000010">
    <property type="protein sequence ID" value="MDT0277103.1"/>
    <property type="molecule type" value="Genomic_DNA"/>
</dbReference>
<dbReference type="PANTHER" id="PTHR48100:SF1">
    <property type="entry name" value="HISTIDINE PHOSPHATASE FAMILY PROTEIN-RELATED"/>
    <property type="match status" value="1"/>
</dbReference>
<dbReference type="CDD" id="cd07067">
    <property type="entry name" value="HP_PGM_like"/>
    <property type="match status" value="1"/>
</dbReference>
<dbReference type="InterPro" id="IPR029033">
    <property type="entry name" value="His_PPase_superfam"/>
</dbReference>
<comment type="caution">
    <text evidence="1">The sequence shown here is derived from an EMBL/GenBank/DDBJ whole genome shotgun (WGS) entry which is preliminary data.</text>
</comment>
<dbReference type="Gene3D" id="3.40.50.1240">
    <property type="entry name" value="Phosphoglycerate mutase-like"/>
    <property type="match status" value="1"/>
</dbReference>
<dbReference type="SUPFAM" id="SSF53254">
    <property type="entry name" value="Phosphoglycerate mutase-like"/>
    <property type="match status" value="1"/>
</dbReference>